<feature type="compositionally biased region" description="Basic and acidic residues" evidence="6">
    <location>
        <begin position="386"/>
        <end position="408"/>
    </location>
</feature>
<feature type="compositionally biased region" description="Basic residues" evidence="6">
    <location>
        <begin position="414"/>
        <end position="423"/>
    </location>
</feature>
<feature type="compositionally biased region" description="Basic and acidic residues" evidence="6">
    <location>
        <begin position="424"/>
        <end position="439"/>
    </location>
</feature>
<keyword evidence="5" id="KW-0539">Nucleus</keyword>
<dbReference type="InterPro" id="IPR029060">
    <property type="entry name" value="PIN-like_dom_sf"/>
</dbReference>
<evidence type="ECO:0000256" key="6">
    <source>
        <dbReference type="SAM" id="MobiDB-lite"/>
    </source>
</evidence>
<accession>A0ABN7B1P6</accession>
<keyword evidence="3" id="KW-0963">Cytoplasm</keyword>
<evidence type="ECO:0000256" key="3">
    <source>
        <dbReference type="ARBA" id="ARBA00022490"/>
    </source>
</evidence>
<keyword evidence="9" id="KW-1185">Reference proteome</keyword>
<feature type="region of interest" description="Disordered" evidence="6">
    <location>
        <begin position="84"/>
        <end position="576"/>
    </location>
</feature>
<evidence type="ECO:0000313" key="9">
    <source>
        <dbReference type="Proteomes" id="UP001307889"/>
    </source>
</evidence>
<feature type="compositionally biased region" description="Basic and acidic residues" evidence="6">
    <location>
        <begin position="1"/>
        <end position="20"/>
    </location>
</feature>
<dbReference type="PANTHER" id="PTHR15696:SF0">
    <property type="entry name" value="TELOMERASE-BINDING PROTEIN EST1A"/>
    <property type="match status" value="1"/>
</dbReference>
<dbReference type="SUPFAM" id="SSF48452">
    <property type="entry name" value="TPR-like"/>
    <property type="match status" value="1"/>
</dbReference>
<keyword evidence="4" id="KW-0866">Nonsense-mediated mRNA decay</keyword>
<comment type="subcellular location">
    <subcellularLocation>
        <location evidence="2">Cytoplasm</location>
    </subcellularLocation>
    <subcellularLocation>
        <location evidence="1">Nucleus</location>
    </subcellularLocation>
</comment>
<dbReference type="InterPro" id="IPR002716">
    <property type="entry name" value="PIN_dom"/>
</dbReference>
<feature type="compositionally biased region" description="Basic and acidic residues" evidence="6">
    <location>
        <begin position="215"/>
        <end position="232"/>
    </location>
</feature>
<dbReference type="Pfam" id="PF10374">
    <property type="entry name" value="EST1"/>
    <property type="match status" value="1"/>
</dbReference>
<dbReference type="InterPro" id="IPR045153">
    <property type="entry name" value="Est1/Ebs1-like"/>
</dbReference>
<evidence type="ECO:0000256" key="5">
    <source>
        <dbReference type="ARBA" id="ARBA00023242"/>
    </source>
</evidence>
<sequence length="1505" mass="171933">MQMMTEFDRNSRRGIKDKPFVKYYTPGSGKLLRSGNNGNSRDDVSSSSDPQFAGSSSRSSKFDKIHEITGELNKISMADKSGRIDVGAFHQRPSGFDKASSDTHGQRGVDNRRPVDAKSQFNEKESDQLVNRQNPDERSSRRKSNKHRKDRGGRGGEDGERYSGPNREKEDGFPSGFSGKDSGHRRSQNAHRDDNDPRLMRHGSEPRSLPGYQDNRGRDTRSMEPRNQERNPNRPPVQPYQPSNLPPRLLNKSKEAKKAEAQANENLRPDDSFRVPIPSQDWSRTLPNPRGRGRGRLRSDDVDRFPRRPMTPDRPADFCPRESLVFHSKGQEPARFQDGTEEKENRDRKITATPSLPSSARSSREQDSVAKPASSLVLDWAEEVEREEREEIQRMSRTNSRESLRECDQTSSRNQRKKKKRRSISRDRGRGDLFRRRSVENVSNHSRNNSVERNWRDHHGPTVARSRQSSYCDNRSRKSSYCDNRSRQSSPDHSGNFAERPRKNSSCDNRSRHSSPDRWESWRSQKSDGGNQGNYGRNDRSREQSAEPSRNWRSEMTPPKEPPRQSAGILVLPSPIPTNLPPHLPINLNSAPPPSLHNSQRRLYNPSNPEKHIVVSNSSKVRSAQEIEQNYLSNCTAGEHPMYMVPPCELLSSQTPPWYNPYKENFQQSRNPQLIRGIALADFDLQYLLSSGELLHYWDSMQQLRYSLKEYLRLFLVTDLRFCEAENVEQHLWKILYYNVIELLRKQMAENVDNKENYKRALLSIIEDGLDFYEKLLVEVENSNQIKLDSFLNAPSLLREKLGYTGLALIAGQKIYLCLGDLARYKEQANDACNYGLSRQWYLKAHQINPKNGRPYNQLALLAMYTKRKMDAVYYYMRCLMSSNPMMNAREGLITVLDENRKKFEAIDRLKKDERAQKEREKMKEKEGMGGFRREIWIHPSGGKNVHRTTSTCHQDIDSEEEELSRVSSADLSKMFTTSYLHVLGKLYNKIGMESLTETAVQMLREFRTILQHSPPPLDSTKLLQILSLNMFAVEVTQPKTEISQGRDGMYRSAAQESALVVSLQMFNLLLERFVGLLQKHVANKDQKLLVPSECQHILPALKVWCDWMTTHVEVWNPPPSCLDYRVGSAADCWNRIATLATMLLKMDFPRDMVVEKDSPELKPLYLPEDAVLSGFTPLMANVSESVFVHESVDTELAQTVYRLKKLEFFGQIILCGLDPPVLKLHKKEDGDSEYVSIVDIAGSQEQAPDANKSEPIGEQSESEVFHESMSSSDESDDSGKATGVEEDDSESTQSLIARKGRLERQARKLQARKNYFQKALMAEVLIEMEVRPHDLVPDTNCFINSLPEIENLLKILPNPQHPYVIMVPLVVLNELEGLSRGCKPSQSALHSVMVRETAKAAMTLLQNRHSALKCVTTKGTVLPSAAFTHEEDSTVEMKNDDKILATCVNLSKSQKKDEVKEGGRRKLYRTVVLLTDDRPLRLKAISKDMPVRTLPDFLKWSGLG</sequence>
<dbReference type="Gene3D" id="3.40.50.1010">
    <property type="entry name" value="5'-nuclease"/>
    <property type="match status" value="1"/>
</dbReference>
<dbReference type="SMART" id="SM00670">
    <property type="entry name" value="PINc"/>
    <property type="match status" value="1"/>
</dbReference>
<evidence type="ECO:0000256" key="2">
    <source>
        <dbReference type="ARBA" id="ARBA00004496"/>
    </source>
</evidence>
<evidence type="ECO:0000259" key="7">
    <source>
        <dbReference type="SMART" id="SM00670"/>
    </source>
</evidence>
<feature type="compositionally biased region" description="Basic residues" evidence="6">
    <location>
        <begin position="140"/>
        <end position="151"/>
    </location>
</feature>
<feature type="compositionally biased region" description="Polar residues" evidence="6">
    <location>
        <begin position="465"/>
        <end position="493"/>
    </location>
</feature>
<feature type="compositionally biased region" description="Basic and acidic residues" evidence="6">
    <location>
        <begin position="509"/>
        <end position="526"/>
    </location>
</feature>
<feature type="compositionally biased region" description="Basic and acidic residues" evidence="6">
    <location>
        <begin position="537"/>
        <end position="553"/>
    </location>
</feature>
<feature type="domain" description="PIN" evidence="7">
    <location>
        <begin position="1334"/>
        <end position="1483"/>
    </location>
</feature>
<dbReference type="SUPFAM" id="SSF88723">
    <property type="entry name" value="PIN domain-like"/>
    <property type="match status" value="1"/>
</dbReference>
<feature type="compositionally biased region" description="Polar residues" evidence="6">
    <location>
        <begin position="352"/>
        <end position="361"/>
    </location>
</feature>
<feature type="compositionally biased region" description="Polar residues" evidence="6">
    <location>
        <begin position="440"/>
        <end position="452"/>
    </location>
</feature>
<dbReference type="PANTHER" id="PTHR15696">
    <property type="entry name" value="SMG-7 SUPPRESSOR WITH MORPHOLOGICAL EFFECT ON GENITALIA PROTEIN 7"/>
    <property type="match status" value="1"/>
</dbReference>
<name>A0ABN7B1P6_9HEMI</name>
<feature type="compositionally biased region" description="Basic and acidic residues" evidence="6">
    <location>
        <begin position="99"/>
        <end position="127"/>
    </location>
</feature>
<feature type="compositionally biased region" description="Basic and acidic residues" evidence="6">
    <location>
        <begin position="338"/>
        <end position="350"/>
    </location>
</feature>
<evidence type="ECO:0000313" key="8">
    <source>
        <dbReference type="EMBL" id="BES97729.1"/>
    </source>
</evidence>
<gene>
    <name evidence="8" type="ORF">NTJ_10544</name>
</gene>
<dbReference type="InterPro" id="IPR018834">
    <property type="entry name" value="DNA/RNA-bd_Est1-type"/>
</dbReference>
<feature type="region of interest" description="Disordered" evidence="6">
    <location>
        <begin position="1244"/>
        <end position="1300"/>
    </location>
</feature>
<feature type="compositionally biased region" description="Polar residues" evidence="6">
    <location>
        <begin position="34"/>
        <end position="59"/>
    </location>
</feature>
<evidence type="ECO:0000256" key="1">
    <source>
        <dbReference type="ARBA" id="ARBA00004123"/>
    </source>
</evidence>
<dbReference type="Pfam" id="PF13638">
    <property type="entry name" value="PIN_4"/>
    <property type="match status" value="1"/>
</dbReference>
<feature type="region of interest" description="Disordered" evidence="6">
    <location>
        <begin position="1"/>
        <end position="64"/>
    </location>
</feature>
<dbReference type="Pfam" id="PF10373">
    <property type="entry name" value="EST1_DNA_bind"/>
    <property type="match status" value="1"/>
</dbReference>
<feature type="compositionally biased region" description="Basic and acidic residues" evidence="6">
    <location>
        <begin position="152"/>
        <end position="172"/>
    </location>
</feature>
<reference evidence="8 9" key="1">
    <citation type="submission" date="2023-09" db="EMBL/GenBank/DDBJ databases">
        <title>Nesidiocoris tenuis whole genome shotgun sequence.</title>
        <authorList>
            <person name="Shibata T."/>
            <person name="Shimoda M."/>
            <person name="Kobayashi T."/>
            <person name="Uehara T."/>
        </authorList>
    </citation>
    <scope>NUCLEOTIDE SEQUENCE [LARGE SCALE GENOMIC DNA]</scope>
    <source>
        <strain evidence="8 9">Japan</strain>
    </source>
</reference>
<dbReference type="Gene3D" id="1.25.40.10">
    <property type="entry name" value="Tetratricopeptide repeat domain"/>
    <property type="match status" value="1"/>
</dbReference>
<dbReference type="InterPro" id="IPR011990">
    <property type="entry name" value="TPR-like_helical_dom_sf"/>
</dbReference>
<evidence type="ECO:0000256" key="4">
    <source>
        <dbReference type="ARBA" id="ARBA00023161"/>
    </source>
</evidence>
<dbReference type="EMBL" id="AP028916">
    <property type="protein sequence ID" value="BES97729.1"/>
    <property type="molecule type" value="Genomic_DNA"/>
</dbReference>
<feature type="compositionally biased region" description="Basic and acidic residues" evidence="6">
    <location>
        <begin position="297"/>
        <end position="320"/>
    </location>
</feature>
<organism evidence="8 9">
    <name type="scientific">Nesidiocoris tenuis</name>
    <dbReference type="NCBI Taxonomy" id="355587"/>
    <lineage>
        <taxon>Eukaryota</taxon>
        <taxon>Metazoa</taxon>
        <taxon>Ecdysozoa</taxon>
        <taxon>Arthropoda</taxon>
        <taxon>Hexapoda</taxon>
        <taxon>Insecta</taxon>
        <taxon>Pterygota</taxon>
        <taxon>Neoptera</taxon>
        <taxon>Paraneoptera</taxon>
        <taxon>Hemiptera</taxon>
        <taxon>Heteroptera</taxon>
        <taxon>Panheteroptera</taxon>
        <taxon>Cimicomorpha</taxon>
        <taxon>Miridae</taxon>
        <taxon>Dicyphina</taxon>
        <taxon>Nesidiocoris</taxon>
    </lineage>
</organism>
<proteinExistence type="predicted"/>
<protein>
    <submittedName>
        <fullName evidence="8">Telomerase activating protein Est1</fullName>
    </submittedName>
</protein>
<dbReference type="Proteomes" id="UP001307889">
    <property type="component" value="Chromosome 8"/>
</dbReference>
<dbReference type="InterPro" id="IPR019458">
    <property type="entry name" value="Est1-like_N"/>
</dbReference>
<feature type="compositionally biased region" description="Basic and acidic residues" evidence="6">
    <location>
        <begin position="190"/>
        <end position="205"/>
    </location>
</feature>
<dbReference type="CDD" id="cd09885">
    <property type="entry name" value="PIN_Smg6-like"/>
    <property type="match status" value="1"/>
</dbReference>